<evidence type="ECO:0000313" key="3">
    <source>
        <dbReference type="Proteomes" id="UP000749471"/>
    </source>
</evidence>
<feature type="domain" description="NTP pyrophosphohydrolase MazG-like" evidence="1">
    <location>
        <begin position="25"/>
        <end position="84"/>
    </location>
</feature>
<sequence>MKKSISINQLQNFIKNIDYNPNLKEKYFLKLIEEVGELSEALRKDTRLMDKNHIKGTIEEELYDVLYYILAIANIYDIDMEECIFLKEELNRIKYNHPAGIDC</sequence>
<proteinExistence type="predicted"/>
<dbReference type="PANTHER" id="PTHR42702:SF1">
    <property type="entry name" value="REGULATORY PROTEIN FOR BETA-LACTAMASE"/>
    <property type="match status" value="1"/>
</dbReference>
<evidence type="ECO:0000313" key="2">
    <source>
        <dbReference type="EMBL" id="MBU5437981.1"/>
    </source>
</evidence>
<keyword evidence="3" id="KW-1185">Reference proteome</keyword>
<evidence type="ECO:0000259" key="1">
    <source>
        <dbReference type="Pfam" id="PF03819"/>
    </source>
</evidence>
<dbReference type="PANTHER" id="PTHR42702">
    <property type="entry name" value="NUCLEOTIDE PYROPHOSPHOHYDROLASE"/>
    <property type="match status" value="1"/>
</dbReference>
<comment type="caution">
    <text evidence="2">The sequence shown here is derived from an EMBL/GenBank/DDBJ whole genome shotgun (WGS) entry which is preliminary data.</text>
</comment>
<name>A0ABS6E573_9FIRM</name>
<organism evidence="2 3">
    <name type="scientific">Tissierella simiarum</name>
    <dbReference type="NCBI Taxonomy" id="2841534"/>
    <lineage>
        <taxon>Bacteria</taxon>
        <taxon>Bacillati</taxon>
        <taxon>Bacillota</taxon>
        <taxon>Tissierellia</taxon>
        <taxon>Tissierellales</taxon>
        <taxon>Tissierellaceae</taxon>
        <taxon>Tissierella</taxon>
    </lineage>
</organism>
<accession>A0ABS6E573</accession>
<dbReference type="InterPro" id="IPR004518">
    <property type="entry name" value="MazG-like_dom"/>
</dbReference>
<protein>
    <recommendedName>
        <fullName evidence="1">NTP pyrophosphohydrolase MazG-like domain-containing protein</fullName>
    </recommendedName>
</protein>
<reference evidence="2 3" key="1">
    <citation type="submission" date="2021-06" db="EMBL/GenBank/DDBJ databases">
        <authorList>
            <person name="Sun Q."/>
            <person name="Li D."/>
        </authorList>
    </citation>
    <scope>NUCLEOTIDE SEQUENCE [LARGE SCALE GENOMIC DNA]</scope>
    <source>
        <strain evidence="2 3">MSJ-40</strain>
    </source>
</reference>
<dbReference type="Pfam" id="PF03819">
    <property type="entry name" value="MazG"/>
    <property type="match status" value="1"/>
</dbReference>
<gene>
    <name evidence="2" type="ORF">KQI42_08180</name>
</gene>
<dbReference type="RefSeq" id="WP_216518678.1">
    <property type="nucleotide sequence ID" value="NZ_JAHLPM010000006.1"/>
</dbReference>
<dbReference type="EMBL" id="JAHLPM010000006">
    <property type="protein sequence ID" value="MBU5437981.1"/>
    <property type="molecule type" value="Genomic_DNA"/>
</dbReference>
<dbReference type="Proteomes" id="UP000749471">
    <property type="component" value="Unassembled WGS sequence"/>
</dbReference>